<dbReference type="GO" id="GO:0004814">
    <property type="term" value="F:arginine-tRNA ligase activity"/>
    <property type="evidence" value="ECO:0007669"/>
    <property type="project" value="InterPro"/>
</dbReference>
<dbReference type="SUPFAM" id="SSF109604">
    <property type="entry name" value="HD-domain/PDEase-like"/>
    <property type="match status" value="1"/>
</dbReference>
<dbReference type="Pfam" id="PF05746">
    <property type="entry name" value="DALR_1"/>
    <property type="match status" value="1"/>
</dbReference>
<evidence type="ECO:0000313" key="13">
    <source>
        <dbReference type="Proteomes" id="UP000306102"/>
    </source>
</evidence>
<keyword evidence="6" id="KW-0547">Nucleotide-binding</keyword>
<dbReference type="PROSITE" id="PS50861">
    <property type="entry name" value="AA_TRNA_LIGASE_II_GLYAB"/>
    <property type="match status" value="1"/>
</dbReference>
<dbReference type="GO" id="GO:0005739">
    <property type="term" value="C:mitochondrion"/>
    <property type="evidence" value="ECO:0007669"/>
    <property type="project" value="TreeGrafter"/>
</dbReference>
<evidence type="ECO:0000256" key="7">
    <source>
        <dbReference type="ARBA" id="ARBA00022840"/>
    </source>
</evidence>
<dbReference type="PANTHER" id="PTHR30075">
    <property type="entry name" value="GLYCYL-TRNA SYNTHETASE"/>
    <property type="match status" value="1"/>
</dbReference>
<feature type="domain" description="DALR anticodon binding" evidence="11">
    <location>
        <begin position="270"/>
        <end position="362"/>
    </location>
</feature>
<sequence>MDTRRKISEFRNQLNGILFHEKLGSMLDKMKRVQNTVTQIGLALGISEDKLHIVEEAASLAMSDLATAVVTEFTSLSGIMARHYALRDGYSEEISEALLEITLPRFSGDTLPKTDAGTILAIADRLLRLLRHRYDRYGSRYGRYTCESQSHCKSGRNGWRLDSLVGLFGAGCQPSSTNDPFGLRRISYGLVQVLVENNRNLDLRQALELAAAVQPIKMDARAIDDVDKGINPEVVRSTLAERANWPCLAAKSAYKMDALSRGELLPKVVEAYSRPTRIVRGKDVNVDMEVDETAFETDEERALWSTFLSLRSRIHPGIEVEDFVETSVQLSQPLEDFFNNVFVMVEDEKIRKNRLSLLKKIADLPKGIADLSVLPGF</sequence>
<accession>A0A4S4D530</accession>
<comment type="subcellular location">
    <subcellularLocation>
        <location evidence="1">Cytoplasm</location>
    </subcellularLocation>
</comment>
<dbReference type="STRING" id="542762.A0A4S4D530"/>
<evidence type="ECO:0000256" key="4">
    <source>
        <dbReference type="ARBA" id="ARBA00022490"/>
    </source>
</evidence>
<dbReference type="AlphaFoldDB" id="A0A4S4D530"/>
<reference evidence="12 13" key="1">
    <citation type="journal article" date="2018" name="Proc. Natl. Acad. Sci. U.S.A.">
        <title>Draft genome sequence of Camellia sinensis var. sinensis provides insights into the evolution of the tea genome and tea quality.</title>
        <authorList>
            <person name="Wei C."/>
            <person name="Yang H."/>
            <person name="Wang S."/>
            <person name="Zhao J."/>
            <person name="Liu C."/>
            <person name="Gao L."/>
            <person name="Xia E."/>
            <person name="Lu Y."/>
            <person name="Tai Y."/>
            <person name="She G."/>
            <person name="Sun J."/>
            <person name="Cao H."/>
            <person name="Tong W."/>
            <person name="Gao Q."/>
            <person name="Li Y."/>
            <person name="Deng W."/>
            <person name="Jiang X."/>
            <person name="Wang W."/>
            <person name="Chen Q."/>
            <person name="Zhang S."/>
            <person name="Li H."/>
            <person name="Wu J."/>
            <person name="Wang P."/>
            <person name="Li P."/>
            <person name="Shi C."/>
            <person name="Zheng F."/>
            <person name="Jian J."/>
            <person name="Huang B."/>
            <person name="Shan D."/>
            <person name="Shi M."/>
            <person name="Fang C."/>
            <person name="Yue Y."/>
            <person name="Li F."/>
            <person name="Li D."/>
            <person name="Wei S."/>
            <person name="Han B."/>
            <person name="Jiang C."/>
            <person name="Yin Y."/>
            <person name="Xia T."/>
            <person name="Zhang Z."/>
            <person name="Bennetzen J.L."/>
            <person name="Zhao S."/>
            <person name="Wan X."/>
        </authorList>
    </citation>
    <scope>NUCLEOTIDE SEQUENCE [LARGE SCALE GENOMIC DNA]</scope>
    <source>
        <strain evidence="13">cv. Shuchazao</strain>
        <tissue evidence="12">Leaf</tissue>
    </source>
</reference>
<comment type="caution">
    <text evidence="12">The sequence shown here is derived from an EMBL/GenBank/DDBJ whole genome shotgun (WGS) entry which is preliminary data.</text>
</comment>
<name>A0A4S4D530_CAMSN</name>
<dbReference type="EMBL" id="SDRB02012954">
    <property type="protein sequence ID" value="THF96355.1"/>
    <property type="molecule type" value="Genomic_DNA"/>
</dbReference>
<evidence type="ECO:0000256" key="3">
    <source>
        <dbReference type="ARBA" id="ARBA00012829"/>
    </source>
</evidence>
<keyword evidence="4" id="KW-0963">Cytoplasm</keyword>
<evidence type="ECO:0000256" key="6">
    <source>
        <dbReference type="ARBA" id="ARBA00022741"/>
    </source>
</evidence>
<comment type="catalytic activity">
    <reaction evidence="10">
        <text>tRNA(Gly) + glycine + ATP = glycyl-tRNA(Gly) + AMP + diphosphate</text>
        <dbReference type="Rhea" id="RHEA:16013"/>
        <dbReference type="Rhea" id="RHEA-COMP:9664"/>
        <dbReference type="Rhea" id="RHEA-COMP:9683"/>
        <dbReference type="ChEBI" id="CHEBI:30616"/>
        <dbReference type="ChEBI" id="CHEBI:33019"/>
        <dbReference type="ChEBI" id="CHEBI:57305"/>
        <dbReference type="ChEBI" id="CHEBI:78442"/>
        <dbReference type="ChEBI" id="CHEBI:78522"/>
        <dbReference type="ChEBI" id="CHEBI:456215"/>
        <dbReference type="EC" id="6.1.1.14"/>
    </reaction>
</comment>
<keyword evidence="8" id="KW-0648">Protein biosynthesis</keyword>
<dbReference type="EC" id="6.1.1.14" evidence="3"/>
<evidence type="ECO:0000256" key="5">
    <source>
        <dbReference type="ARBA" id="ARBA00022598"/>
    </source>
</evidence>
<dbReference type="InterPro" id="IPR008909">
    <property type="entry name" value="DALR_anticod-bd"/>
</dbReference>
<dbReference type="PANTHER" id="PTHR30075:SF2">
    <property type="entry name" value="GLYCINE--TRNA LIGASE, CHLOROPLASTIC_MITOCHONDRIAL 2"/>
    <property type="match status" value="1"/>
</dbReference>
<dbReference type="InterPro" id="IPR006194">
    <property type="entry name" value="Gly-tRNA-synth_heterodimer"/>
</dbReference>
<comment type="similarity">
    <text evidence="2">Belongs to the class-II aminoacyl-tRNA synthetase family.</text>
</comment>
<protein>
    <recommendedName>
        <fullName evidence="3">glycine--tRNA ligase</fullName>
        <ecNumber evidence="3">6.1.1.14</ecNumber>
    </recommendedName>
</protein>
<keyword evidence="9" id="KW-0030">Aminoacyl-tRNA synthetase</keyword>
<gene>
    <name evidence="12" type="ORF">TEA_012822</name>
</gene>
<keyword evidence="5" id="KW-0436">Ligase</keyword>
<dbReference type="GO" id="GO:0009570">
    <property type="term" value="C:chloroplast stroma"/>
    <property type="evidence" value="ECO:0007669"/>
    <property type="project" value="TreeGrafter"/>
</dbReference>
<dbReference type="GO" id="GO:0006420">
    <property type="term" value="P:arginyl-tRNA aminoacylation"/>
    <property type="evidence" value="ECO:0007669"/>
    <property type="project" value="InterPro"/>
</dbReference>
<dbReference type="Proteomes" id="UP000306102">
    <property type="component" value="Unassembled WGS sequence"/>
</dbReference>
<evidence type="ECO:0000313" key="12">
    <source>
        <dbReference type="EMBL" id="THF96355.1"/>
    </source>
</evidence>
<keyword evidence="13" id="KW-1185">Reference proteome</keyword>
<dbReference type="GO" id="GO:0006426">
    <property type="term" value="P:glycyl-tRNA aminoacylation"/>
    <property type="evidence" value="ECO:0007669"/>
    <property type="project" value="InterPro"/>
</dbReference>
<keyword evidence="7" id="KW-0067">ATP-binding</keyword>
<evidence type="ECO:0000259" key="11">
    <source>
        <dbReference type="Pfam" id="PF05746"/>
    </source>
</evidence>
<dbReference type="Pfam" id="PF02092">
    <property type="entry name" value="tRNA_synt_2f"/>
    <property type="match status" value="2"/>
</dbReference>
<evidence type="ECO:0000256" key="2">
    <source>
        <dbReference type="ARBA" id="ARBA00008226"/>
    </source>
</evidence>
<dbReference type="GO" id="GO:0005524">
    <property type="term" value="F:ATP binding"/>
    <property type="evidence" value="ECO:0007669"/>
    <property type="project" value="UniProtKB-KW"/>
</dbReference>
<dbReference type="InterPro" id="IPR015944">
    <property type="entry name" value="Gly-tRNA-synth_bsu"/>
</dbReference>
<evidence type="ECO:0000256" key="10">
    <source>
        <dbReference type="ARBA" id="ARBA00047937"/>
    </source>
</evidence>
<dbReference type="GO" id="GO:0004820">
    <property type="term" value="F:glycine-tRNA ligase activity"/>
    <property type="evidence" value="ECO:0007669"/>
    <property type="project" value="UniProtKB-EC"/>
</dbReference>
<evidence type="ECO:0000256" key="8">
    <source>
        <dbReference type="ARBA" id="ARBA00022917"/>
    </source>
</evidence>
<organism evidence="12 13">
    <name type="scientific">Camellia sinensis var. sinensis</name>
    <name type="common">China tea</name>
    <dbReference type="NCBI Taxonomy" id="542762"/>
    <lineage>
        <taxon>Eukaryota</taxon>
        <taxon>Viridiplantae</taxon>
        <taxon>Streptophyta</taxon>
        <taxon>Embryophyta</taxon>
        <taxon>Tracheophyta</taxon>
        <taxon>Spermatophyta</taxon>
        <taxon>Magnoliopsida</taxon>
        <taxon>eudicotyledons</taxon>
        <taxon>Gunneridae</taxon>
        <taxon>Pentapetalae</taxon>
        <taxon>asterids</taxon>
        <taxon>Ericales</taxon>
        <taxon>Theaceae</taxon>
        <taxon>Camellia</taxon>
    </lineage>
</organism>
<proteinExistence type="inferred from homology"/>
<evidence type="ECO:0000256" key="1">
    <source>
        <dbReference type="ARBA" id="ARBA00004496"/>
    </source>
</evidence>
<evidence type="ECO:0000256" key="9">
    <source>
        <dbReference type="ARBA" id="ARBA00023146"/>
    </source>
</evidence>